<dbReference type="FunFam" id="3.40.30.10:FF:000224">
    <property type="entry name" value="Thioredoxin domain containing 2 (Spermatozoa)"/>
    <property type="match status" value="1"/>
</dbReference>
<dbReference type="eggNOG" id="KOG0907">
    <property type="taxonomic scope" value="Eukaryota"/>
</dbReference>
<dbReference type="STRING" id="9593.ENSGGOP00000007533"/>
<reference evidence="15" key="4">
    <citation type="submission" date="2025-09" db="UniProtKB">
        <authorList>
            <consortium name="Ensembl"/>
        </authorList>
    </citation>
    <scope>IDENTIFICATION</scope>
</reference>
<keyword evidence="7" id="KW-0744">Spermatogenesis</keyword>
<dbReference type="GeneID" id="101153942"/>
<reference evidence="15 16" key="2">
    <citation type="journal article" date="2012" name="Nature">
        <title>Insights into hominid evolution from the gorilla genome sequence.</title>
        <authorList>
            <person name="Scally A."/>
            <person name="Dutheil J.Y."/>
            <person name="Hillier L.W."/>
            <person name="Jordan G.E."/>
            <person name="Goodhead I."/>
            <person name="Herrero J."/>
            <person name="Hobolth A."/>
            <person name="Lappalainen T."/>
            <person name="Mailund T."/>
            <person name="Marques-Bonet T."/>
            <person name="McCarthy S."/>
            <person name="Montgomery S.H."/>
            <person name="Schwalie P.C."/>
            <person name="Tang Y.A."/>
            <person name="Ward M.C."/>
            <person name="Xue Y."/>
            <person name="Yngvadottir B."/>
            <person name="Alkan C."/>
            <person name="Andersen L.N."/>
            <person name="Ayub Q."/>
            <person name="Ball E.V."/>
            <person name="Beal K."/>
            <person name="Bradley B.J."/>
            <person name="Chen Y."/>
            <person name="Clee C.M."/>
            <person name="Fitzgerald S."/>
            <person name="Graves T.A."/>
            <person name="Gu Y."/>
            <person name="Heath P."/>
            <person name="Heger A."/>
            <person name="Karakoc E."/>
            <person name="Kolb-Kokocinski A."/>
            <person name="Laird G.K."/>
            <person name="Lunter G."/>
            <person name="Meader S."/>
            <person name="Mort M."/>
            <person name="Mullikin J.C."/>
            <person name="Munch K."/>
            <person name="O'Connor T.D."/>
            <person name="Phillips A.D."/>
            <person name="Prado-Martinez J."/>
            <person name="Rogers A.S."/>
            <person name="Sajjadian S."/>
            <person name="Schmidt D."/>
            <person name="Shaw K."/>
            <person name="Simpson J.T."/>
            <person name="Stenson P.D."/>
            <person name="Turner D.J."/>
            <person name="Vigilant L."/>
            <person name="Vilella A.J."/>
            <person name="Whitener W."/>
            <person name="Zhu B."/>
            <person name="Cooper D.N."/>
            <person name="de Jong P."/>
            <person name="Dermitzakis E.T."/>
            <person name="Eichler E.E."/>
            <person name="Flicek P."/>
            <person name="Goldman N."/>
            <person name="Mundy N.I."/>
            <person name="Ning Z."/>
            <person name="Odom D.T."/>
            <person name="Ponting C.P."/>
            <person name="Quail M.A."/>
            <person name="Ryder O.A."/>
            <person name="Searle S.M."/>
            <person name="Warren W.C."/>
            <person name="Wilson R.K."/>
            <person name="Schierup M.H."/>
            <person name="Rogers J."/>
            <person name="Tyler-Smith C."/>
            <person name="Durbin R."/>
        </authorList>
    </citation>
    <scope>NUCLEOTIDE SEQUENCE [LARGE SCALE GENOMIC DNA]</scope>
</reference>
<keyword evidence="3" id="KW-0963">Cytoplasm</keyword>
<keyword evidence="5" id="KW-0677">Repeat</keyword>
<dbReference type="KEGG" id="ggo:101153942"/>
<name>G3QXJ0_GORGO</name>
<feature type="region of interest" description="Disordered" evidence="13">
    <location>
        <begin position="78"/>
        <end position="247"/>
    </location>
</feature>
<evidence type="ECO:0000259" key="14">
    <source>
        <dbReference type="PROSITE" id="PS51352"/>
    </source>
</evidence>
<organism evidence="15 16">
    <name type="scientific">Gorilla gorilla gorilla</name>
    <name type="common">Western lowland gorilla</name>
    <dbReference type="NCBI Taxonomy" id="9595"/>
    <lineage>
        <taxon>Eukaryota</taxon>
        <taxon>Metazoa</taxon>
        <taxon>Chordata</taxon>
        <taxon>Craniata</taxon>
        <taxon>Vertebrata</taxon>
        <taxon>Euteleostomi</taxon>
        <taxon>Mammalia</taxon>
        <taxon>Eutheria</taxon>
        <taxon>Euarchontoglires</taxon>
        <taxon>Primates</taxon>
        <taxon>Haplorrhini</taxon>
        <taxon>Catarrhini</taxon>
        <taxon>Hominidae</taxon>
        <taxon>Gorilla</taxon>
    </lineage>
</organism>
<dbReference type="PROSITE" id="PS51352">
    <property type="entry name" value="THIOREDOXIN_2"/>
    <property type="match status" value="1"/>
</dbReference>
<keyword evidence="8" id="KW-1015">Disulfide bond</keyword>
<dbReference type="Pfam" id="PF00085">
    <property type="entry name" value="Thioredoxin"/>
    <property type="match status" value="1"/>
</dbReference>
<dbReference type="CTD" id="84203"/>
<dbReference type="Gene3D" id="3.40.30.10">
    <property type="entry name" value="Glutaredoxin"/>
    <property type="match status" value="1"/>
</dbReference>
<evidence type="ECO:0000256" key="2">
    <source>
        <dbReference type="ARBA" id="ARBA00022473"/>
    </source>
</evidence>
<dbReference type="GeneTree" id="ENSGT00940000163147"/>
<dbReference type="Ensembl" id="ENSGGOT00000007735.3">
    <property type="protein sequence ID" value="ENSGGOP00000007533.2"/>
    <property type="gene ID" value="ENSGGOG00000007700.3"/>
</dbReference>
<evidence type="ECO:0000256" key="13">
    <source>
        <dbReference type="SAM" id="MobiDB-lite"/>
    </source>
</evidence>
<dbReference type="CDD" id="cd02947">
    <property type="entry name" value="TRX_family"/>
    <property type="match status" value="1"/>
</dbReference>
<dbReference type="GO" id="GO:0005737">
    <property type="term" value="C:cytoplasm"/>
    <property type="evidence" value="ECO:0007669"/>
    <property type="project" value="UniProtKB-SubCell"/>
</dbReference>
<dbReference type="InterPro" id="IPR013766">
    <property type="entry name" value="Thioredoxin_domain"/>
</dbReference>
<feature type="domain" description="Thioredoxin" evidence="14">
    <location>
        <begin position="234"/>
        <end position="358"/>
    </location>
</feature>
<dbReference type="InterPro" id="IPR036249">
    <property type="entry name" value="Thioredoxin-like_sf"/>
</dbReference>
<evidence type="ECO:0000256" key="5">
    <source>
        <dbReference type="ARBA" id="ARBA00022737"/>
    </source>
</evidence>
<evidence type="ECO:0000313" key="15">
    <source>
        <dbReference type="Ensembl" id="ENSGGOP00000007533.2"/>
    </source>
</evidence>
<keyword evidence="4" id="KW-0597">Phosphoprotein</keyword>
<evidence type="ECO:0000256" key="7">
    <source>
        <dbReference type="ARBA" id="ARBA00022871"/>
    </source>
</evidence>
<evidence type="ECO:0000313" key="16">
    <source>
        <dbReference type="Proteomes" id="UP000001519"/>
    </source>
</evidence>
<proteinExistence type="predicted"/>
<evidence type="ECO:0000256" key="11">
    <source>
        <dbReference type="ARBA" id="ARBA00068136"/>
    </source>
</evidence>
<dbReference type="SUPFAM" id="SSF52833">
    <property type="entry name" value="Thioredoxin-like"/>
    <property type="match status" value="1"/>
</dbReference>
<feature type="compositionally biased region" description="Basic and acidic residues" evidence="13">
    <location>
        <begin position="100"/>
        <end position="244"/>
    </location>
</feature>
<evidence type="ECO:0000256" key="6">
    <source>
        <dbReference type="ARBA" id="ARBA00022782"/>
    </source>
</evidence>
<dbReference type="Bgee" id="ENSGGOG00000007700">
    <property type="expression patterns" value="Expressed in testis"/>
</dbReference>
<protein>
    <recommendedName>
        <fullName evidence="11">Thioredoxin domain-containing protein 2</fullName>
    </recommendedName>
    <alternativeName>
        <fullName evidence="12">Spermatid-specific thioredoxin-1</fullName>
    </alternativeName>
</protein>
<sequence>MDVDKELGMESVKAGASGKPEMRLGTQEETSEGDANESSLLVLSSNVPLLALEFLAIAQAKEKVFLPMVSYTFHMRTEESDAPQEGDDLPKSSASTSHPKQGDSPKSPEETIQPKEGDICKSPEETIQSKKEDLPKSPEEAIQPKEGDIPKSLEEAIQPKKGDIPKSPEEAIQPKEGDIPKSPKEAIQPKEGDIPKSLEEAIPPKEVDIPKSPEETIQPKEDDSPKSLEEATPPKEGDILKPEEETTELLEGDKVKVILSKEDFEASLKEAGERLVAVDFSAMWCGPCRTIRPFFHALSVKHEDVVFLEVDADNCEEVVRDCAIMCVPTFQFYKKEEKVDELCGALKEKLEAVIAELK</sequence>
<dbReference type="Proteomes" id="UP000001519">
    <property type="component" value="Chromosome 18"/>
</dbReference>
<keyword evidence="16" id="KW-1185">Reference proteome</keyword>
<dbReference type="AlphaFoldDB" id="G3QXJ0"/>
<keyword evidence="2" id="KW-0217">Developmental protein</keyword>
<dbReference type="OMA" id="PNFPAKF"/>
<evidence type="ECO:0000256" key="4">
    <source>
        <dbReference type="ARBA" id="ARBA00022553"/>
    </source>
</evidence>
<dbReference type="InParanoid" id="G3QXJ0"/>
<dbReference type="HOGENOM" id="CLU_045129_0_0_1"/>
<keyword evidence="6" id="KW-0221">Differentiation</keyword>
<comment type="function">
    <text evidence="10">Probably plays a regulatory role in sperm development. May participate in regulation of fibrous sheath (FS) assembly by supporting the formation of disulfide bonds during sperm tail morphogenesis. May also be required to rectify incorrect disulfide pairing and generate suitable pairs between the FS constituents. Can reduce disulfide bonds in vitro in the presence of NADP and thioredoxin reductase.</text>
</comment>
<dbReference type="EMBL" id="CABD030107107">
    <property type="status" value="NOT_ANNOTATED_CDS"/>
    <property type="molecule type" value="Genomic_DNA"/>
</dbReference>
<evidence type="ECO:0000256" key="10">
    <source>
        <dbReference type="ARBA" id="ARBA00059536"/>
    </source>
</evidence>
<evidence type="ECO:0000256" key="12">
    <source>
        <dbReference type="ARBA" id="ARBA00080017"/>
    </source>
</evidence>
<reference evidence="15" key="3">
    <citation type="submission" date="2025-08" db="UniProtKB">
        <authorList>
            <consortium name="Ensembl"/>
        </authorList>
    </citation>
    <scope>IDENTIFICATION</scope>
</reference>
<accession>G3QXJ0</accession>
<dbReference type="PANTHER" id="PTHR46115">
    <property type="entry name" value="THIOREDOXIN-LIKE PROTEIN 1"/>
    <property type="match status" value="1"/>
</dbReference>
<reference evidence="16" key="1">
    <citation type="submission" date="2011-05" db="EMBL/GenBank/DDBJ databases">
        <title>Insights into the evolution of the great apes provided by the gorilla genome.</title>
        <authorList>
            <person name="Scally A."/>
        </authorList>
    </citation>
    <scope>NUCLEOTIDE SEQUENCE [LARGE SCALE GENOMIC DNA]</scope>
</reference>
<feature type="region of interest" description="Disordered" evidence="13">
    <location>
        <begin position="1"/>
        <end position="37"/>
    </location>
</feature>
<comment type="subcellular location">
    <subcellularLocation>
        <location evidence="1">Cytoplasm</location>
    </subcellularLocation>
</comment>
<evidence type="ECO:0000256" key="1">
    <source>
        <dbReference type="ARBA" id="ARBA00004496"/>
    </source>
</evidence>
<dbReference type="FunCoup" id="G3QXJ0">
    <property type="interactions" value="66"/>
</dbReference>
<evidence type="ECO:0000256" key="8">
    <source>
        <dbReference type="ARBA" id="ARBA00023157"/>
    </source>
</evidence>
<evidence type="ECO:0000256" key="9">
    <source>
        <dbReference type="ARBA" id="ARBA00023284"/>
    </source>
</evidence>
<dbReference type="GO" id="GO:0030154">
    <property type="term" value="P:cell differentiation"/>
    <property type="evidence" value="ECO:0007669"/>
    <property type="project" value="UniProtKB-KW"/>
</dbReference>
<keyword evidence="9" id="KW-0676">Redox-active center</keyword>
<evidence type="ECO:0000256" key="3">
    <source>
        <dbReference type="ARBA" id="ARBA00022490"/>
    </source>
</evidence>
<dbReference type="GO" id="GO:0007283">
    <property type="term" value="P:spermatogenesis"/>
    <property type="evidence" value="ECO:0007669"/>
    <property type="project" value="UniProtKB-KW"/>
</dbReference>